<dbReference type="InterPro" id="IPR027478">
    <property type="entry name" value="LdcA_N"/>
</dbReference>
<evidence type="ECO:0000256" key="3">
    <source>
        <dbReference type="ARBA" id="ARBA00022670"/>
    </source>
</evidence>
<proteinExistence type="inferred from homology"/>
<dbReference type="GO" id="GO:0006508">
    <property type="term" value="P:proteolysis"/>
    <property type="evidence" value="ECO:0007669"/>
    <property type="project" value="UniProtKB-KW"/>
</dbReference>
<evidence type="ECO:0000313" key="9">
    <source>
        <dbReference type="EMBL" id="MCS7480527.1"/>
    </source>
</evidence>
<dbReference type="Gene3D" id="3.40.50.10740">
    <property type="entry name" value="Class I glutamine amidotransferase-like"/>
    <property type="match status" value="1"/>
</dbReference>
<organism evidence="9 10">
    <name type="scientific">Umezawaea endophytica</name>
    <dbReference type="NCBI Taxonomy" id="1654476"/>
    <lineage>
        <taxon>Bacteria</taxon>
        <taxon>Bacillati</taxon>
        <taxon>Actinomycetota</taxon>
        <taxon>Actinomycetes</taxon>
        <taxon>Pseudonocardiales</taxon>
        <taxon>Pseudonocardiaceae</taxon>
        <taxon>Umezawaea</taxon>
    </lineage>
</organism>
<dbReference type="Pfam" id="PF17676">
    <property type="entry name" value="Peptidase_S66C"/>
    <property type="match status" value="1"/>
</dbReference>
<reference evidence="9" key="1">
    <citation type="submission" date="2022-08" db="EMBL/GenBank/DDBJ databases">
        <authorList>
            <person name="Tistechok S."/>
            <person name="Samborskyy M."/>
            <person name="Roman I."/>
        </authorList>
    </citation>
    <scope>NUCLEOTIDE SEQUENCE</scope>
    <source>
        <strain evidence="9">DSM 103496</strain>
    </source>
</reference>
<comment type="caution">
    <text evidence="9">The sequence shown here is derived from an EMBL/GenBank/DDBJ whole genome shotgun (WGS) entry which is preliminary data.</text>
</comment>
<feature type="active site" description="Nucleophile" evidence="6">
    <location>
        <position position="115"/>
    </location>
</feature>
<evidence type="ECO:0000259" key="7">
    <source>
        <dbReference type="Pfam" id="PF02016"/>
    </source>
</evidence>
<dbReference type="AlphaFoldDB" id="A0A9X3AGT4"/>
<dbReference type="InterPro" id="IPR040449">
    <property type="entry name" value="Peptidase_S66_N"/>
</dbReference>
<gene>
    <name evidence="9" type="ORF">NZH93_27045</name>
</gene>
<dbReference type="PANTHER" id="PTHR30237">
    <property type="entry name" value="MURAMOYLTETRAPEPTIDE CARBOXYPEPTIDASE"/>
    <property type="match status" value="1"/>
</dbReference>
<dbReference type="InterPro" id="IPR040921">
    <property type="entry name" value="Peptidase_S66C"/>
</dbReference>
<name>A0A9X3AGT4_9PSEU</name>
<feature type="active site" description="Charge relay system" evidence="6">
    <location>
        <position position="263"/>
    </location>
</feature>
<accession>A0A9X3AGT4</accession>
<dbReference type="InterPro" id="IPR029062">
    <property type="entry name" value="Class_I_gatase-like"/>
</dbReference>
<dbReference type="InterPro" id="IPR003507">
    <property type="entry name" value="S66_fam"/>
</dbReference>
<keyword evidence="10" id="KW-1185">Reference proteome</keyword>
<keyword evidence="3" id="KW-0645">Protease</keyword>
<dbReference type="PIRSF" id="PIRSF028757">
    <property type="entry name" value="LD-carboxypeptidase"/>
    <property type="match status" value="1"/>
</dbReference>
<dbReference type="Gene3D" id="3.50.30.60">
    <property type="entry name" value="LD-carboxypeptidase A C-terminal domain-like"/>
    <property type="match status" value="1"/>
</dbReference>
<feature type="domain" description="LD-carboxypeptidase C-terminal" evidence="8">
    <location>
        <begin position="188"/>
        <end position="278"/>
    </location>
</feature>
<dbReference type="GO" id="GO:0008236">
    <property type="term" value="F:serine-type peptidase activity"/>
    <property type="evidence" value="ECO:0007669"/>
    <property type="project" value="UniProtKB-KW"/>
</dbReference>
<keyword evidence="4" id="KW-0378">Hydrolase</keyword>
<dbReference type="Proteomes" id="UP001141259">
    <property type="component" value="Unassembled WGS sequence"/>
</dbReference>
<protein>
    <submittedName>
        <fullName evidence="9">LD-carboxypeptidase</fullName>
    </submittedName>
</protein>
<keyword evidence="5" id="KW-0720">Serine protease</keyword>
<evidence type="ECO:0000256" key="5">
    <source>
        <dbReference type="ARBA" id="ARBA00022825"/>
    </source>
</evidence>
<feature type="domain" description="LD-carboxypeptidase N-terminal" evidence="7">
    <location>
        <begin position="17"/>
        <end position="131"/>
    </location>
</feature>
<dbReference type="SUPFAM" id="SSF52317">
    <property type="entry name" value="Class I glutamine amidotransferase-like"/>
    <property type="match status" value="1"/>
</dbReference>
<evidence type="ECO:0000256" key="2">
    <source>
        <dbReference type="ARBA" id="ARBA00022645"/>
    </source>
</evidence>
<feature type="active site" description="Charge relay system" evidence="6">
    <location>
        <position position="201"/>
    </location>
</feature>
<evidence type="ECO:0000259" key="8">
    <source>
        <dbReference type="Pfam" id="PF17676"/>
    </source>
</evidence>
<dbReference type="PANTHER" id="PTHR30237:SF2">
    <property type="entry name" value="MUREIN TETRAPEPTIDE CARBOXYPEPTIDASE"/>
    <property type="match status" value="1"/>
</dbReference>
<dbReference type="Pfam" id="PF02016">
    <property type="entry name" value="Peptidase_S66"/>
    <property type="match status" value="1"/>
</dbReference>
<comment type="similarity">
    <text evidence="1">Belongs to the peptidase S66 family.</text>
</comment>
<evidence type="ECO:0000256" key="6">
    <source>
        <dbReference type="PIRSR" id="PIRSR028757-1"/>
    </source>
</evidence>
<sequence length="300" mass="32243">MTHPRHRPPPLQPGDRVTVIAPAAPVHPGLLTAGTAILRTWGLDVHTAPHVHDVHPTLPYLAGHDTHRAQDLTDAWHDPDVKAVITARGGYGSQRLLDHVDWTSLHQTKHFTGSSDTTALHSALTTQGIPTHFAPMIATTAFVHDTQTQENLRRSLFDPPTVLTGPHTTTLTPGTARGTTTGGTLTLIDPTTPRGGIVLLEDIDEDTYRLDRMLTALLRTGWFDTTTGIALGSWHHCGPTEHVLHDRLTPLGIPVLADLGFGHCPGQLTIPLGVEVELDADRGTLTVLETPAPAVPQSSP</sequence>
<evidence type="ECO:0000313" key="10">
    <source>
        <dbReference type="Proteomes" id="UP001141259"/>
    </source>
</evidence>
<dbReference type="SUPFAM" id="SSF141986">
    <property type="entry name" value="LD-carboxypeptidase A C-terminal domain-like"/>
    <property type="match status" value="1"/>
</dbReference>
<keyword evidence="2" id="KW-0121">Carboxypeptidase</keyword>
<dbReference type="RefSeq" id="WP_259626026.1">
    <property type="nucleotide sequence ID" value="NZ_JANYMP010000014.1"/>
</dbReference>
<dbReference type="EMBL" id="JANYMP010000014">
    <property type="protein sequence ID" value="MCS7480527.1"/>
    <property type="molecule type" value="Genomic_DNA"/>
</dbReference>
<dbReference type="GO" id="GO:0004180">
    <property type="term" value="F:carboxypeptidase activity"/>
    <property type="evidence" value="ECO:0007669"/>
    <property type="project" value="UniProtKB-KW"/>
</dbReference>
<evidence type="ECO:0000256" key="1">
    <source>
        <dbReference type="ARBA" id="ARBA00010233"/>
    </source>
</evidence>
<dbReference type="CDD" id="cd07025">
    <property type="entry name" value="Peptidase_S66"/>
    <property type="match status" value="1"/>
</dbReference>
<evidence type="ECO:0000256" key="4">
    <source>
        <dbReference type="ARBA" id="ARBA00022801"/>
    </source>
</evidence>
<dbReference type="InterPro" id="IPR027461">
    <property type="entry name" value="Carboxypeptidase_A_C_sf"/>
</dbReference>